<name>A0A1I8F0L4_WUCBA</name>
<dbReference type="PANTHER" id="PTHR24020:SF84">
    <property type="entry name" value="VWFA DOMAIN-CONTAINING PROTEIN"/>
    <property type="match status" value="1"/>
</dbReference>
<dbReference type="InterPro" id="IPR050525">
    <property type="entry name" value="ECM_Assembly_Org"/>
</dbReference>
<feature type="region of interest" description="Disordered" evidence="1">
    <location>
        <begin position="1684"/>
        <end position="1706"/>
    </location>
</feature>
<evidence type="ECO:0000256" key="1">
    <source>
        <dbReference type="SAM" id="MobiDB-lite"/>
    </source>
</evidence>
<evidence type="ECO:0000259" key="2">
    <source>
        <dbReference type="PROSITE" id="PS50234"/>
    </source>
</evidence>
<proteinExistence type="predicted"/>
<dbReference type="WBParaSite" id="maker-PairedContig_975-snap-gene-0.10-mRNA-1">
    <property type="protein sequence ID" value="maker-PairedContig_975-snap-gene-0.10-mRNA-1"/>
    <property type="gene ID" value="maker-PairedContig_975-snap-gene-0.10"/>
</dbReference>
<dbReference type="Pfam" id="PF00092">
    <property type="entry name" value="VWA"/>
    <property type="match status" value="8"/>
</dbReference>
<feature type="domain" description="VWFA" evidence="2">
    <location>
        <begin position="1408"/>
        <end position="1578"/>
    </location>
</feature>
<dbReference type="PROSITE" id="PS50234">
    <property type="entry name" value="VWFA"/>
    <property type="match status" value="8"/>
</dbReference>
<dbReference type="CDD" id="cd00198">
    <property type="entry name" value="vWFA"/>
    <property type="match status" value="3"/>
</dbReference>
<dbReference type="PANTHER" id="PTHR24020">
    <property type="entry name" value="COLLAGEN ALPHA"/>
    <property type="match status" value="1"/>
</dbReference>
<dbReference type="InterPro" id="IPR036465">
    <property type="entry name" value="vWFA_dom_sf"/>
</dbReference>
<dbReference type="InterPro" id="IPR002035">
    <property type="entry name" value="VWF_A"/>
</dbReference>
<feature type="domain" description="VWFA" evidence="2">
    <location>
        <begin position="1729"/>
        <end position="1904"/>
    </location>
</feature>
<feature type="domain" description="VWFA" evidence="2">
    <location>
        <begin position="293"/>
        <end position="467"/>
    </location>
</feature>
<feature type="domain" description="VWFA" evidence="2">
    <location>
        <begin position="778"/>
        <end position="966"/>
    </location>
</feature>
<organism evidence="3">
    <name type="scientific">Wuchereria bancrofti</name>
    <dbReference type="NCBI Taxonomy" id="6293"/>
    <lineage>
        <taxon>Eukaryota</taxon>
        <taxon>Metazoa</taxon>
        <taxon>Ecdysozoa</taxon>
        <taxon>Nematoda</taxon>
        <taxon>Chromadorea</taxon>
        <taxon>Rhabditida</taxon>
        <taxon>Spirurina</taxon>
        <taxon>Spiruromorpha</taxon>
        <taxon>Filarioidea</taxon>
        <taxon>Onchocercidae</taxon>
        <taxon>Wuchereria</taxon>
    </lineage>
</organism>
<protein>
    <recommendedName>
        <fullName evidence="2">VWFA domain-containing protein</fullName>
    </recommendedName>
</protein>
<accession>A0A1I8F0L4</accession>
<evidence type="ECO:0000313" key="3">
    <source>
        <dbReference type="WBParaSite" id="maker-PairedContig_975-snap-gene-0.10-mRNA-1"/>
    </source>
</evidence>
<feature type="domain" description="VWFA" evidence="2">
    <location>
        <begin position="1033"/>
        <end position="1207"/>
    </location>
</feature>
<dbReference type="SMART" id="SM00327">
    <property type="entry name" value="VWA"/>
    <property type="match status" value="8"/>
</dbReference>
<feature type="domain" description="VWFA" evidence="2">
    <location>
        <begin position="59"/>
        <end position="236"/>
    </location>
</feature>
<feature type="compositionally biased region" description="Basic and acidic residues" evidence="1">
    <location>
        <begin position="1686"/>
        <end position="1697"/>
    </location>
</feature>
<reference evidence="3" key="1">
    <citation type="submission" date="2016-11" db="UniProtKB">
        <authorList>
            <consortium name="WormBaseParasite"/>
        </authorList>
    </citation>
    <scope>IDENTIFICATION</scope>
    <source>
        <strain evidence="3">pt0022</strain>
    </source>
</reference>
<dbReference type="SUPFAM" id="SSF53300">
    <property type="entry name" value="vWA-like"/>
    <property type="match status" value="8"/>
</dbReference>
<dbReference type="STRING" id="6293.A0A1I8F0L4"/>
<feature type="domain" description="VWFA" evidence="2">
    <location>
        <begin position="572"/>
        <end position="747"/>
    </location>
</feature>
<feature type="domain" description="VWFA" evidence="2">
    <location>
        <begin position="1238"/>
        <end position="1372"/>
    </location>
</feature>
<dbReference type="CDD" id="cd01450">
    <property type="entry name" value="vWFA_subfamily_ECM"/>
    <property type="match status" value="2"/>
</dbReference>
<dbReference type="Gene3D" id="3.40.50.410">
    <property type="entry name" value="von Willebrand factor, type A domain"/>
    <property type="match status" value="8"/>
</dbReference>
<sequence length="1908" mass="214338">MALVKEGILRIFEYFKGGEQKTNKRYMLSRKQVFILLSFAIALNAQISNNVECKGRPLDVIFLVDINERNITDFNKQRNRITDIIRYLEEISVGRNTSYGIIAFHQYPNVSLPIISPFASQPKKVIDYINTLSGRAGLDSSPVQAFQLAAQEFINSHRPTSNKLIILAHDGISVDLIAETMEARNNLERIDVALFAVASTEKANLPALIGYTTSREHVYATDSDRNVFFEGLGKTIARCMMHSSESSNRNNSISNTTLQAALHAAIRARGTEEEEGRKKKSNLETVCKANKVDIMIALDSSGSVFNVFEDQRKLVHELINFLAPAALVDGRIQVSVIRFASSTDVVIPFKISQNPNEIMEKVSKIKFTGGSTRIAEVVNLAVSDLSRWRRDDAIQIFILISDGNGHELWHVAQRAGKNLQNANIEIFAVPISRDHNLNELTLYTGDVNRVYIETEQRQFVRTISSLINQCVGANLSVANVAKKRLSVFDGDTMINVNLNPQHELTKQEVTQSDKLPIIKANDTEMLANSKKSAKLINDLKSELIINEIVEKKKRRTEENITAKITLPVGNLDLLFAIDLSPASPDDLKNQLKLATELVNKIADEDINEKRIRIAILTFDQEAKLDLEWGRATTKAQVLQHFEFIKYTMNNSSLVNGITLVTQYAEKFRRPNAQLIIILFSNGSNQDSWHSIIQTAKKLHELHETIIYAITTSKQYRFVELEAFTRDKWKIYVDGRIGQFVTDASKQLVIGKVNENDELIDIRSLPIIEFIQTHNDPVDLIILVDTSIVADDDFENSKRFLRELLRSLQMIDSQSQIRISLITFTDKAHVEVELNKSTTNENVLVVVEKLQNKHSNASSISAAVNAALQQINVPGESFQQRIFIILADGSKQDSAETIFTTATTLQQIGANVFVIPITSNYSKDELLLYAGNQDRLIVNIGGYKKKFTNYILLNSSSSVKSDFIEAAKIDQSFIEKAAVTTLFNDELHVVTNKPNMIVQSIMENETLNSFFDFDLHSAEMKTKIEMEDPNCLVDLIFIVDTSQSVEKAFQKQLQLATTLIEQIPPSAFNDRIRVAAVSFSSKAQINFQFNELNNQKEILDALRSFIHTGGSTSSLSAVNLAIKEIQERGRQNVRRMVVLMSDGYSQDRWEDLSDASDRLHAIDAIVYAISANSNYFFRELELYTRNEWLVYVNGSEKQFLDDATISLLKCQDPSESVFSLPLQMELMIESSENAEDKKSTDEMELTRRKFSIDNIKQGNSSSIVRRAIEDIKYNGGSTFTAQAVELSVQDLQRGRRPDAIQVVVLMNDGMSQDPWEKVLEASQLLKDTGAELFGVALGENVDLRELKHYIGDINRIYRDNSTERFLMDVVSLLTDEEECNEKIDSVNLNNTKVLKKNSDSQICTTPNLDIIILFDNAIKKINQSEQSISSNRYLLLDVLGSLPVIKHNDPVKISVITFSKQPQLVNRENIFAKMELIKPEIGKSSYAKAINFALQEYKKGRKDARGMLVIVGDGQSEDNPKERSNAIKHLHAAKNLSTYAVDSGNLMDVEVLSKYTNSSDNIFNYDRNAIFAKLIFDAVETANKARCVRMSSHANQISAVTTAARSTSAHRKQNVERKKDIANKLEHNSKLFEGEKIIIEEETTVASIEISQPTVKSTSRRNITKKKSVSVLNKIEKKNEASLLDGENSKEKQLKEQSESTPNFNFNRHSKSTTFALGTTTIPSPGCEIDIIMLIDSSGSVEKTFNREKELAAEIINRLRIGPNNAHVAIVKFASKEKVKTIWSFDKPQEKEKVLKALHEIPFSSGTTAIHAALLQAITEYSSEKGARPEQATPLVIVFTDGFGQKDTAEAATLLRNLIPNIFTIAFGSQHSINEKELIKIAGSNDRAFMDDDDTTKLFETLERILRTC</sequence>